<proteinExistence type="predicted"/>
<dbReference type="RefSeq" id="WP_223578221.1">
    <property type="nucleotide sequence ID" value="NZ_BAABFU010000002.1"/>
</dbReference>
<name>A0ABP8I254_9GAMM</name>
<dbReference type="Proteomes" id="UP001501294">
    <property type="component" value="Unassembled WGS sequence"/>
</dbReference>
<comment type="caution">
    <text evidence="1">The sequence shown here is derived from an EMBL/GenBank/DDBJ whole genome shotgun (WGS) entry which is preliminary data.</text>
</comment>
<evidence type="ECO:0008006" key="3">
    <source>
        <dbReference type="Google" id="ProtNLM"/>
    </source>
</evidence>
<keyword evidence="2" id="KW-1185">Reference proteome</keyword>
<reference evidence="2" key="1">
    <citation type="journal article" date="2019" name="Int. J. Syst. Evol. Microbiol.">
        <title>The Global Catalogue of Microorganisms (GCM) 10K type strain sequencing project: providing services to taxonomists for standard genome sequencing and annotation.</title>
        <authorList>
            <consortium name="The Broad Institute Genomics Platform"/>
            <consortium name="The Broad Institute Genome Sequencing Center for Infectious Disease"/>
            <person name="Wu L."/>
            <person name="Ma J."/>
        </authorList>
    </citation>
    <scope>NUCLEOTIDE SEQUENCE [LARGE SCALE GENOMIC DNA]</scope>
    <source>
        <strain evidence="2">JCM 17727</strain>
    </source>
</reference>
<organism evidence="1 2">
    <name type="scientific">Kangiella taiwanensis</name>
    <dbReference type="NCBI Taxonomy" id="1079179"/>
    <lineage>
        <taxon>Bacteria</taxon>
        <taxon>Pseudomonadati</taxon>
        <taxon>Pseudomonadota</taxon>
        <taxon>Gammaproteobacteria</taxon>
        <taxon>Kangiellales</taxon>
        <taxon>Kangiellaceae</taxon>
        <taxon>Kangiella</taxon>
    </lineage>
</organism>
<sequence>MKNTIFFLYIITFTLAGCIGSPPKEIIGNDIKNNELNFLVWYDGWGGLTIWGIGFTTSPSVKCGDKEILFYTTYDTHTRFFEETYPNRKYPKDKTFAKNYNLELLKYFKATGNECDFSEILKEQA</sequence>
<dbReference type="EMBL" id="BAABFU010000002">
    <property type="protein sequence ID" value="GAA4349789.1"/>
    <property type="molecule type" value="Genomic_DNA"/>
</dbReference>
<dbReference type="PROSITE" id="PS51257">
    <property type="entry name" value="PROKAR_LIPOPROTEIN"/>
    <property type="match status" value="1"/>
</dbReference>
<evidence type="ECO:0000313" key="1">
    <source>
        <dbReference type="EMBL" id="GAA4349789.1"/>
    </source>
</evidence>
<evidence type="ECO:0000313" key="2">
    <source>
        <dbReference type="Proteomes" id="UP001501294"/>
    </source>
</evidence>
<accession>A0ABP8I254</accession>
<gene>
    <name evidence="1" type="ORF">GCM10023150_14640</name>
</gene>
<protein>
    <recommendedName>
        <fullName evidence="3">Lipoprotein</fullName>
    </recommendedName>
</protein>